<dbReference type="InterPro" id="IPR003834">
    <property type="entry name" value="Cyt_c_assmbl_TM_dom"/>
</dbReference>
<dbReference type="SUPFAM" id="SSF52833">
    <property type="entry name" value="Thioredoxin-like"/>
    <property type="match status" value="1"/>
</dbReference>
<dbReference type="PANTHER" id="PTHR32234:SF3">
    <property type="entry name" value="SUPPRESSION OF COPPER SENSITIVITY PROTEIN"/>
    <property type="match status" value="1"/>
</dbReference>
<dbReference type="GO" id="GO:0017004">
    <property type="term" value="P:cytochrome complex assembly"/>
    <property type="evidence" value="ECO:0007669"/>
    <property type="project" value="UniProtKB-KW"/>
</dbReference>
<accession>A0A1C7F7M6</accession>
<feature type="transmembrane region" description="Helical" evidence="6">
    <location>
        <begin position="405"/>
        <end position="427"/>
    </location>
</feature>
<dbReference type="InterPro" id="IPR036249">
    <property type="entry name" value="Thioredoxin-like_sf"/>
</dbReference>
<feature type="transmembrane region" description="Helical" evidence="6">
    <location>
        <begin position="484"/>
        <end position="506"/>
    </location>
</feature>
<dbReference type="AlphaFoldDB" id="A0A1C7F7M6"/>
<dbReference type="InterPro" id="IPR035671">
    <property type="entry name" value="DsbD_gamma"/>
</dbReference>
<dbReference type="Gene3D" id="3.40.30.10">
    <property type="entry name" value="Glutaredoxin"/>
    <property type="match status" value="1"/>
</dbReference>
<evidence type="ECO:0000313" key="9">
    <source>
        <dbReference type="EMBL" id="ANU35942.1"/>
    </source>
</evidence>
<evidence type="ECO:0000256" key="4">
    <source>
        <dbReference type="ARBA" id="ARBA00022989"/>
    </source>
</evidence>
<name>A0A1C7F7M6_9VIBR</name>
<keyword evidence="10" id="KW-1185">Reference proteome</keyword>
<keyword evidence="3" id="KW-0201">Cytochrome c-type biogenesis</keyword>
<keyword evidence="5 6" id="KW-0472">Membrane</keyword>
<feature type="transmembrane region" description="Helical" evidence="6">
    <location>
        <begin position="544"/>
        <end position="566"/>
    </location>
</feature>
<evidence type="ECO:0000259" key="8">
    <source>
        <dbReference type="Pfam" id="PF11412"/>
    </source>
</evidence>
<dbReference type="PATRIC" id="fig|45658.7.peg.773"/>
<feature type="transmembrane region" description="Helical" evidence="6">
    <location>
        <begin position="323"/>
        <end position="348"/>
    </location>
</feature>
<comment type="subcellular location">
    <subcellularLocation>
        <location evidence="1">Membrane</location>
        <topology evidence="1">Multi-pass membrane protein</topology>
    </subcellularLocation>
</comment>
<protein>
    <recommendedName>
        <fullName evidence="11">Protein-disulfide reductase</fullName>
    </recommendedName>
</protein>
<dbReference type="Proteomes" id="UP000092528">
    <property type="component" value="Chromosome 1"/>
</dbReference>
<gene>
    <name evidence="9" type="ORF">VSVS05_00810</name>
</gene>
<evidence type="ECO:0000256" key="6">
    <source>
        <dbReference type="SAM" id="Phobius"/>
    </source>
</evidence>
<dbReference type="Pfam" id="PF13899">
    <property type="entry name" value="Thioredoxin_7"/>
    <property type="match status" value="1"/>
</dbReference>
<dbReference type="GO" id="GO:0016020">
    <property type="term" value="C:membrane"/>
    <property type="evidence" value="ECO:0007669"/>
    <property type="project" value="UniProtKB-SubCell"/>
</dbReference>
<feature type="transmembrane region" description="Helical" evidence="6">
    <location>
        <begin position="369"/>
        <end position="393"/>
    </location>
</feature>
<feature type="domain" description="Thiol:disulfide interchange protein DsbD N-terminal" evidence="8">
    <location>
        <begin position="72"/>
        <end position="177"/>
    </location>
</feature>
<evidence type="ECO:0000256" key="5">
    <source>
        <dbReference type="ARBA" id="ARBA00023136"/>
    </source>
</evidence>
<evidence type="ECO:0000256" key="3">
    <source>
        <dbReference type="ARBA" id="ARBA00022748"/>
    </source>
</evidence>
<organism evidence="9 10">
    <name type="scientific">Vibrio scophthalmi</name>
    <dbReference type="NCBI Taxonomy" id="45658"/>
    <lineage>
        <taxon>Bacteria</taxon>
        <taxon>Pseudomonadati</taxon>
        <taxon>Pseudomonadota</taxon>
        <taxon>Gammaproteobacteria</taxon>
        <taxon>Vibrionales</taxon>
        <taxon>Vibrionaceae</taxon>
        <taxon>Vibrio</taxon>
    </lineage>
</organism>
<dbReference type="GO" id="GO:0045454">
    <property type="term" value="P:cell redox homeostasis"/>
    <property type="evidence" value="ECO:0007669"/>
    <property type="project" value="TreeGrafter"/>
</dbReference>
<feature type="transmembrane region" description="Helical" evidence="6">
    <location>
        <begin position="448"/>
        <end position="478"/>
    </location>
</feature>
<sequence>MLEKPTMSCPTLGSAGTTMTTFRAFLCKARLFIALCMSIFFTHMTAAQTTGWISDPAHPPVKLRLMMTGQSDARNNTVQAVLDVELADEWKTYWRSPGEAGIAPELDWSSSSNIESIDWHWPVPRYFEQLGIQTLGYKSHVAFPLTITLAHADQPAHLSARLRLPSCTDICVITDYPIELAINPQTLNLDQEAMFLFNQGLSQSPRANTDIDVMASYWDGEQQQLVVQLSNKNLWQSPQVLADGREVENEFFAPPKLIIANHTGEHSGEKNNLLTAVFAVSNWKGHADLSHKPISITVSDTTFATELTSTVGTTPIQYQTTSMITMLAFALLGGLILNIMPCVLPVLGLKLNSIALQHSASPQQVRASFLASALGIITSFGLLAGMLTILKMAGGIVGWGIQFQSLPFIVLMLSVTLLFALNLLGLFEFHLPSSLNTWAAKQGKQNYLGHFVQGMFATLLATPCSAPFLGTAVAYALGASFYELWVIFIALGIGMSTPWLLFAIVPKLVQFMPKPGAWMNRIKIVFGIMMLATTYWLTSLLSPFLGAMVTWLISLSITLFTLIWLVKQYGRKVLIPLIAMFTLGAGTMLVIGSLTADHWATPTVDDLSWQKLRSEKIDQLTAQGKTVFVDVTADWCITCKANKIGVILQDPVYTALKQPNMILMKGDWTRPNDSVTQYLQSNGRYGVPFNIVYGPNAPQGIALPVILSENDVIQAINQASH</sequence>
<reference evidence="9 10" key="1">
    <citation type="submission" date="2016-07" db="EMBL/GenBank/DDBJ databases">
        <title>Genome sequencing of Vibrio scophthalmi strain VS-05, an isolated from Paralichthys olivaceus.</title>
        <authorList>
            <person name="Han H.-J."/>
        </authorList>
    </citation>
    <scope>NUCLEOTIDE SEQUENCE [LARGE SCALE GENOMIC DNA]</scope>
    <source>
        <strain evidence="9 10">VS-05</strain>
    </source>
</reference>
<dbReference type="EMBL" id="CP016414">
    <property type="protein sequence ID" value="ANU35942.1"/>
    <property type="molecule type" value="Genomic_DNA"/>
</dbReference>
<dbReference type="GO" id="GO:0015035">
    <property type="term" value="F:protein-disulfide reductase activity"/>
    <property type="evidence" value="ECO:0007669"/>
    <property type="project" value="TreeGrafter"/>
</dbReference>
<dbReference type="Pfam" id="PF11412">
    <property type="entry name" value="DsbD_N"/>
    <property type="match status" value="1"/>
</dbReference>
<dbReference type="PANTHER" id="PTHR32234">
    <property type="entry name" value="THIOL:DISULFIDE INTERCHANGE PROTEIN DSBD"/>
    <property type="match status" value="1"/>
</dbReference>
<dbReference type="Pfam" id="PF02683">
    <property type="entry name" value="DsbD_TM"/>
    <property type="match status" value="1"/>
</dbReference>
<evidence type="ECO:0000313" key="10">
    <source>
        <dbReference type="Proteomes" id="UP000092528"/>
    </source>
</evidence>
<keyword evidence="4 6" id="KW-1133">Transmembrane helix</keyword>
<evidence type="ECO:0000259" key="7">
    <source>
        <dbReference type="Pfam" id="PF02683"/>
    </source>
</evidence>
<dbReference type="CDD" id="cd02953">
    <property type="entry name" value="DsbDgamma"/>
    <property type="match status" value="1"/>
</dbReference>
<feature type="transmembrane region" description="Helical" evidence="6">
    <location>
        <begin position="518"/>
        <end position="538"/>
    </location>
</feature>
<evidence type="ECO:0000256" key="1">
    <source>
        <dbReference type="ARBA" id="ARBA00004141"/>
    </source>
</evidence>
<dbReference type="InterPro" id="IPR028250">
    <property type="entry name" value="DsbDN"/>
</dbReference>
<evidence type="ECO:0000256" key="2">
    <source>
        <dbReference type="ARBA" id="ARBA00022692"/>
    </source>
</evidence>
<feature type="domain" description="Cytochrome C biogenesis protein transmembrane" evidence="7">
    <location>
        <begin position="325"/>
        <end position="539"/>
    </location>
</feature>
<dbReference type="STRING" id="45658.VSVS12_02170"/>
<keyword evidence="2 6" id="KW-0812">Transmembrane</keyword>
<feature type="transmembrane region" description="Helical" evidence="6">
    <location>
        <begin position="573"/>
        <end position="594"/>
    </location>
</feature>
<proteinExistence type="predicted"/>
<evidence type="ECO:0008006" key="11">
    <source>
        <dbReference type="Google" id="ProtNLM"/>
    </source>
</evidence>